<dbReference type="OrthoDB" id="9800167at2"/>
<evidence type="ECO:0000256" key="6">
    <source>
        <dbReference type="ARBA" id="ARBA00038001"/>
    </source>
</evidence>
<dbReference type="GO" id="GO:0046872">
    <property type="term" value="F:metal ion binding"/>
    <property type="evidence" value="ECO:0007669"/>
    <property type="project" value="UniProtKB-KW"/>
</dbReference>
<reference evidence="7 8" key="2">
    <citation type="submission" date="2018-05" db="EMBL/GenBank/DDBJ databases">
        <authorList>
            <person name="Lanie J.A."/>
            <person name="Ng W.-L."/>
            <person name="Kazmierczak K.M."/>
            <person name="Andrzejewski T.M."/>
            <person name="Davidsen T.M."/>
            <person name="Wayne K.J."/>
            <person name="Tettelin H."/>
            <person name="Glass J.I."/>
            <person name="Rusch D."/>
            <person name="Podicherti R."/>
            <person name="Tsui H.-C.T."/>
            <person name="Winkler M.E."/>
        </authorList>
    </citation>
    <scope>NUCLEOTIDE SEQUENCE [LARGE SCALE GENOMIC DNA]</scope>
    <source>
        <strain evidence="7 8">YBY</strain>
    </source>
</reference>
<dbReference type="SUPFAM" id="SSF50022">
    <property type="entry name" value="ISP domain"/>
    <property type="match status" value="1"/>
</dbReference>
<keyword evidence="4" id="KW-0411">Iron-sulfur</keyword>
<dbReference type="AlphaFoldDB" id="A0A0M7H4Z7"/>
<keyword evidence="1" id="KW-0001">2Fe-2S</keyword>
<evidence type="ECO:0000256" key="4">
    <source>
        <dbReference type="ARBA" id="ARBA00023014"/>
    </source>
</evidence>
<dbReference type="PANTHER" id="PTHR21496:SF0">
    <property type="entry name" value="RIESKE DOMAIN-CONTAINING PROTEIN"/>
    <property type="match status" value="1"/>
</dbReference>
<dbReference type="PANTHER" id="PTHR21496">
    <property type="entry name" value="FERREDOXIN-RELATED"/>
    <property type="match status" value="1"/>
</dbReference>
<dbReference type="Gene3D" id="2.102.10.10">
    <property type="entry name" value="Rieske [2Fe-2S] iron-sulphur domain"/>
    <property type="match status" value="1"/>
</dbReference>
<comment type="similarity">
    <text evidence="6">Belongs to the bacterial ring-hydroxylating dioxygenase ferredoxin component family.</text>
</comment>
<organism evidence="7 8">
    <name type="scientific">Alcaligenes faecalis</name>
    <dbReference type="NCBI Taxonomy" id="511"/>
    <lineage>
        <taxon>Bacteria</taxon>
        <taxon>Pseudomonadati</taxon>
        <taxon>Pseudomonadota</taxon>
        <taxon>Betaproteobacteria</taxon>
        <taxon>Burkholderiales</taxon>
        <taxon>Alcaligenaceae</taxon>
        <taxon>Alcaligenes</taxon>
    </lineage>
</organism>
<reference evidence="7 8" key="1">
    <citation type="submission" date="2018-05" db="EMBL/GenBank/DDBJ databases">
        <title>Genome Sequence of an Efficient Indole-Degrading Bacterium, Alcaligenes sp.YBY.</title>
        <authorList>
            <person name="Yang B."/>
        </authorList>
    </citation>
    <scope>NUCLEOTIDE SEQUENCE [LARGE SCALE GENOMIC DNA]</scope>
    <source>
        <strain evidence="7 8">YBY</strain>
    </source>
</reference>
<protein>
    <submittedName>
        <fullName evidence="7">Non-heme iron oxygenase ferredoxin subunit</fullName>
    </submittedName>
</protein>
<proteinExistence type="inferred from homology"/>
<dbReference type="Pfam" id="PF00355">
    <property type="entry name" value="Rieske"/>
    <property type="match status" value="1"/>
</dbReference>
<comment type="cofactor">
    <cofactor evidence="5">
        <name>[2Fe-2S] cluster</name>
        <dbReference type="ChEBI" id="CHEBI:190135"/>
    </cofactor>
</comment>
<evidence type="ECO:0000313" key="8">
    <source>
        <dbReference type="Proteomes" id="UP000245216"/>
    </source>
</evidence>
<dbReference type="GO" id="GO:0051537">
    <property type="term" value="F:2 iron, 2 sulfur cluster binding"/>
    <property type="evidence" value="ECO:0007669"/>
    <property type="project" value="UniProtKB-KW"/>
</dbReference>
<keyword evidence="3" id="KW-0408">Iron</keyword>
<name>A0A0M7H4Z7_ALCFA</name>
<evidence type="ECO:0000256" key="1">
    <source>
        <dbReference type="ARBA" id="ARBA00022714"/>
    </source>
</evidence>
<dbReference type="Proteomes" id="UP000245216">
    <property type="component" value="Unassembled WGS sequence"/>
</dbReference>
<accession>A0A0S2JTQ4</accession>
<keyword evidence="2" id="KW-0479">Metal-binding</keyword>
<dbReference type="PROSITE" id="PS51296">
    <property type="entry name" value="RIESKE"/>
    <property type="match status" value="1"/>
</dbReference>
<dbReference type="KEGG" id="afa:UZ73_14590"/>
<dbReference type="GeneID" id="29368115"/>
<evidence type="ECO:0000256" key="3">
    <source>
        <dbReference type="ARBA" id="ARBA00023004"/>
    </source>
</evidence>
<dbReference type="InterPro" id="IPR036922">
    <property type="entry name" value="Rieske_2Fe-2S_sf"/>
</dbReference>
<gene>
    <name evidence="7" type="ORF">DF183_19705</name>
</gene>
<sequence>MNWIKISETDAIDNEESLAIEWEGKKLALHKLDDEFHLTDNVCTHQYALLSDGYLEDGCVECPLHQAKFCLRTGKAMNAPATVDIKVYPLRIEGNDILADLSQA</sequence>
<dbReference type="CDD" id="cd03528">
    <property type="entry name" value="Rieske_RO_ferredoxin"/>
    <property type="match status" value="1"/>
</dbReference>
<dbReference type="STRING" id="511.UZ73_14590"/>
<evidence type="ECO:0000313" key="7">
    <source>
        <dbReference type="EMBL" id="PWE12435.1"/>
    </source>
</evidence>
<evidence type="ECO:0000256" key="5">
    <source>
        <dbReference type="ARBA" id="ARBA00034078"/>
    </source>
</evidence>
<dbReference type="InterPro" id="IPR017941">
    <property type="entry name" value="Rieske_2Fe-2S"/>
</dbReference>
<dbReference type="RefSeq" id="WP_042489465.1">
    <property type="nucleotide sequence ID" value="NZ_CAXOJJ010000061.1"/>
</dbReference>
<accession>A0A0M7H4Z7</accession>
<dbReference type="EMBL" id="QEXO01000007">
    <property type="protein sequence ID" value="PWE12435.1"/>
    <property type="molecule type" value="Genomic_DNA"/>
</dbReference>
<comment type="caution">
    <text evidence="7">The sequence shown here is derived from an EMBL/GenBank/DDBJ whole genome shotgun (WGS) entry which is preliminary data.</text>
</comment>
<evidence type="ECO:0000256" key="2">
    <source>
        <dbReference type="ARBA" id="ARBA00022723"/>
    </source>
</evidence>